<name>A0A330L7E9_9BACT</name>
<dbReference type="AlphaFoldDB" id="A0A330L7E9"/>
<protein>
    <recommendedName>
        <fullName evidence="4">PEGA domain-containing protein</fullName>
    </recommendedName>
</protein>
<keyword evidence="1" id="KW-0812">Transmembrane</keyword>
<evidence type="ECO:0000256" key="1">
    <source>
        <dbReference type="SAM" id="Phobius"/>
    </source>
</evidence>
<organism evidence="2 3">
    <name type="scientific">Nitrospira lenta</name>
    <dbReference type="NCBI Taxonomy" id="1436998"/>
    <lineage>
        <taxon>Bacteria</taxon>
        <taxon>Pseudomonadati</taxon>
        <taxon>Nitrospirota</taxon>
        <taxon>Nitrospiria</taxon>
        <taxon>Nitrospirales</taxon>
        <taxon>Nitrospiraceae</taxon>
        <taxon>Nitrospira</taxon>
    </lineage>
</organism>
<evidence type="ECO:0008006" key="4">
    <source>
        <dbReference type="Google" id="ProtNLM"/>
    </source>
</evidence>
<reference evidence="3" key="1">
    <citation type="submission" date="2018-04" db="EMBL/GenBank/DDBJ databases">
        <authorList>
            <person name="Lucker S."/>
            <person name="Sakoula D."/>
        </authorList>
    </citation>
    <scope>NUCLEOTIDE SEQUENCE [LARGE SCALE GENOMIC DNA]</scope>
</reference>
<keyword evidence="1" id="KW-1133">Transmembrane helix</keyword>
<dbReference type="RefSeq" id="WP_121990063.1">
    <property type="nucleotide sequence ID" value="NZ_OUNR01000017.1"/>
</dbReference>
<feature type="transmembrane region" description="Helical" evidence="1">
    <location>
        <begin position="7"/>
        <end position="27"/>
    </location>
</feature>
<dbReference type="Proteomes" id="UP000248168">
    <property type="component" value="Unassembled WGS sequence"/>
</dbReference>
<keyword evidence="1" id="KW-0472">Membrane</keyword>
<dbReference type="OrthoDB" id="194242at2"/>
<feature type="transmembrane region" description="Helical" evidence="1">
    <location>
        <begin position="87"/>
        <end position="107"/>
    </location>
</feature>
<dbReference type="InParanoid" id="A0A330L7E9"/>
<dbReference type="PROSITE" id="PS51257">
    <property type="entry name" value="PROKAR_LIPOPROTEIN"/>
    <property type="match status" value="1"/>
</dbReference>
<proteinExistence type="predicted"/>
<sequence>MQKTRRWFGAAVILLWAGALTGCGTWMHGDHQSVTLFTTPAETNVVVDDVVHLLAPGTVNLSRKADHRATLAKDGYDSATYTITRTWSWWVVADVLGCAIIFSPFCIMHDIDEGGYYTFDDKIYFTLDRKTSESVTTK</sequence>
<accession>A0A330L7E9</accession>
<keyword evidence="3" id="KW-1185">Reference proteome</keyword>
<evidence type="ECO:0000313" key="3">
    <source>
        <dbReference type="Proteomes" id="UP000248168"/>
    </source>
</evidence>
<gene>
    <name evidence="2" type="ORF">NITLEN_40310</name>
</gene>
<evidence type="ECO:0000313" key="2">
    <source>
        <dbReference type="EMBL" id="SPP65837.1"/>
    </source>
</evidence>
<dbReference type="EMBL" id="OUNR01000017">
    <property type="protein sequence ID" value="SPP65837.1"/>
    <property type="molecule type" value="Genomic_DNA"/>
</dbReference>